<protein>
    <submittedName>
        <fullName evidence="2">Uncharacterized protein</fullName>
    </submittedName>
</protein>
<name>A0A9Q2W346_9MICO</name>
<evidence type="ECO:0000256" key="1">
    <source>
        <dbReference type="SAM" id="Phobius"/>
    </source>
</evidence>
<keyword evidence="1" id="KW-0812">Transmembrane</keyword>
<dbReference type="Proteomes" id="UP000709437">
    <property type="component" value="Unassembled WGS sequence"/>
</dbReference>
<dbReference type="RefSeq" id="WP_214563087.1">
    <property type="nucleotide sequence ID" value="NZ_JAHEWX010000010.1"/>
</dbReference>
<evidence type="ECO:0000313" key="3">
    <source>
        <dbReference type="Proteomes" id="UP000709437"/>
    </source>
</evidence>
<dbReference type="EMBL" id="JAHEWX010000010">
    <property type="protein sequence ID" value="MBT1542006.1"/>
    <property type="molecule type" value="Genomic_DNA"/>
</dbReference>
<accession>A0A9Q2W346</accession>
<feature type="transmembrane region" description="Helical" evidence="1">
    <location>
        <begin position="6"/>
        <end position="24"/>
    </location>
</feature>
<keyword evidence="1" id="KW-0472">Membrane</keyword>
<sequence>MHNLDAYWSVLAQIALVLGFALVTELRRMAGKWKYEDRVTRRIEGVTYLVLAVAIIFLLFLSLNALAGVAFADFWVTVASLVTGFLGTVLILNPVALIATSGNADLILIARGILPWSSPSRGRRELKRMTREVTKMMRETVSDLKGTQGMREVLGFMTTGESITAEQFNLAVPVVADVLGESPEKARAFLRGVTGDAVLPQEVRDTTGKIRDAVVATGARQLAALNRLSVVRREIIKTRVKHGWRRLPPKAEAELKKRFEASQREITAIDADS</sequence>
<feature type="transmembrane region" description="Helical" evidence="1">
    <location>
        <begin position="45"/>
        <end position="68"/>
    </location>
</feature>
<proteinExistence type="predicted"/>
<keyword evidence="1" id="KW-1133">Transmembrane helix</keyword>
<comment type="caution">
    <text evidence="2">The sequence shown here is derived from an EMBL/GenBank/DDBJ whole genome shotgun (WGS) entry which is preliminary data.</text>
</comment>
<reference evidence="2" key="1">
    <citation type="submission" date="2021-05" db="EMBL/GenBank/DDBJ databases">
        <title>Whole genome sequence of Curtobacterium flaccumfaciens pv. flaccumfaciens strain CFBP 3417.</title>
        <authorList>
            <person name="Osdaghi E."/>
            <person name="Taghouti G."/>
            <person name="Portier P."/>
            <person name="Fazliarab A."/>
            <person name="Taghavi S.M."/>
            <person name="Briand M."/>
            <person name="Le-Saux M."/>
            <person name="Jacques M.-A."/>
        </authorList>
    </citation>
    <scope>NUCLEOTIDE SEQUENCE</scope>
    <source>
        <strain evidence="2">CFBP 3417</strain>
    </source>
</reference>
<gene>
    <name evidence="2" type="ORF">KK103_09550</name>
</gene>
<dbReference type="AlphaFoldDB" id="A0A9Q2W346"/>
<organism evidence="2 3">
    <name type="scientific">Curtobacterium flaccumfaciens pv. flaccumfaciens</name>
    <dbReference type="NCBI Taxonomy" id="138532"/>
    <lineage>
        <taxon>Bacteria</taxon>
        <taxon>Bacillati</taxon>
        <taxon>Actinomycetota</taxon>
        <taxon>Actinomycetes</taxon>
        <taxon>Micrococcales</taxon>
        <taxon>Microbacteriaceae</taxon>
        <taxon>Curtobacterium</taxon>
    </lineage>
</organism>
<evidence type="ECO:0000313" key="2">
    <source>
        <dbReference type="EMBL" id="MBT1542006.1"/>
    </source>
</evidence>
<feature type="transmembrane region" description="Helical" evidence="1">
    <location>
        <begin position="74"/>
        <end position="99"/>
    </location>
</feature>